<dbReference type="Proteomes" id="UP000192277">
    <property type="component" value="Unassembled WGS sequence"/>
</dbReference>
<name>A0ABX3NZ60_9BACT</name>
<evidence type="ECO:0000313" key="2">
    <source>
        <dbReference type="Proteomes" id="UP000192277"/>
    </source>
</evidence>
<reference evidence="1 2" key="1">
    <citation type="submission" date="2016-04" db="EMBL/GenBank/DDBJ databases">
        <authorList>
            <person name="Chen L."/>
            <person name="Zhuang W."/>
            <person name="Wang G."/>
        </authorList>
    </citation>
    <scope>NUCLEOTIDE SEQUENCE [LARGE SCALE GENOMIC DNA]</scope>
    <source>
        <strain evidence="2">GR20</strain>
    </source>
</reference>
<dbReference type="RefSeq" id="WP_014219544.1">
    <property type="nucleotide sequence ID" value="NZ_LWBO01000009.1"/>
</dbReference>
<dbReference type="EMBL" id="LWBO01000009">
    <property type="protein sequence ID" value="OQP49879.1"/>
    <property type="molecule type" value="Genomic_DNA"/>
</dbReference>
<comment type="caution">
    <text evidence="1">The sequence shown here is derived from an EMBL/GenBank/DDBJ whole genome shotgun (WGS) entry which is preliminary data.</text>
</comment>
<protein>
    <submittedName>
        <fullName evidence="1">Uncharacterized protein</fullName>
    </submittedName>
</protein>
<sequence length="78" mass="9276">MWKTLATTQRVNSGDKIRYLHPAVRKAETLFQVVRTDEHYFELLPVLDNVDLPQSTFAKKFVRYFDIGYNIQIEVWVD</sequence>
<accession>A0ABX3NZ60</accession>
<organism evidence="1 2">
    <name type="scientific">Niastella koreensis</name>
    <dbReference type="NCBI Taxonomy" id="354356"/>
    <lineage>
        <taxon>Bacteria</taxon>
        <taxon>Pseudomonadati</taxon>
        <taxon>Bacteroidota</taxon>
        <taxon>Chitinophagia</taxon>
        <taxon>Chitinophagales</taxon>
        <taxon>Chitinophagaceae</taxon>
        <taxon>Niastella</taxon>
    </lineage>
</organism>
<gene>
    <name evidence="1" type="ORF">A4D02_27775</name>
</gene>
<keyword evidence="2" id="KW-1185">Reference proteome</keyword>
<proteinExistence type="predicted"/>
<evidence type="ECO:0000313" key="1">
    <source>
        <dbReference type="EMBL" id="OQP49879.1"/>
    </source>
</evidence>